<dbReference type="OrthoDB" id="8062037at2759"/>
<comment type="catalytic activity">
    <reaction evidence="1">
        <text>S-ubiquitinyl-[E2 ubiquitin-conjugating enzyme]-L-cysteine + [acceptor protein]-L-lysine = [E2 ubiquitin-conjugating enzyme]-L-cysteine + N(6)-ubiquitinyl-[acceptor protein]-L-lysine.</text>
        <dbReference type="EC" id="2.3.2.27"/>
    </reaction>
</comment>
<keyword evidence="5" id="KW-0808">Transferase</keyword>
<dbReference type="CDD" id="cd16461">
    <property type="entry name" value="RING-H2_EL5-like"/>
    <property type="match status" value="1"/>
</dbReference>
<dbReference type="EMBL" id="JAGGNH010000004">
    <property type="protein sequence ID" value="KAJ0976298.1"/>
    <property type="molecule type" value="Genomic_DNA"/>
</dbReference>
<proteinExistence type="predicted"/>
<evidence type="ECO:0000256" key="13">
    <source>
        <dbReference type="PROSITE-ProRule" id="PRU00175"/>
    </source>
</evidence>
<keyword evidence="17" id="KW-1185">Reference proteome</keyword>
<dbReference type="InterPro" id="IPR013083">
    <property type="entry name" value="Znf_RING/FYVE/PHD"/>
</dbReference>
<keyword evidence="12 14" id="KW-0472">Membrane</keyword>
<keyword evidence="7" id="KW-0479">Metal-binding</keyword>
<evidence type="ECO:0000259" key="15">
    <source>
        <dbReference type="PROSITE" id="PS50089"/>
    </source>
</evidence>
<evidence type="ECO:0000256" key="12">
    <source>
        <dbReference type="ARBA" id="ARBA00023136"/>
    </source>
</evidence>
<reference evidence="16" key="1">
    <citation type="submission" date="2021-03" db="EMBL/GenBank/DDBJ databases">
        <authorList>
            <person name="Li Z."/>
            <person name="Yang C."/>
        </authorList>
    </citation>
    <scope>NUCLEOTIDE SEQUENCE</scope>
    <source>
        <strain evidence="16">Dzin_1.0</strain>
        <tissue evidence="16">Leaf</tissue>
    </source>
</reference>
<evidence type="ECO:0000256" key="11">
    <source>
        <dbReference type="ARBA" id="ARBA00022989"/>
    </source>
</evidence>
<comment type="pathway">
    <text evidence="3">Protein modification; protein ubiquitination.</text>
</comment>
<dbReference type="EC" id="2.3.2.27" evidence="4"/>
<dbReference type="GO" id="GO:0008270">
    <property type="term" value="F:zinc ion binding"/>
    <property type="evidence" value="ECO:0007669"/>
    <property type="project" value="UniProtKB-KW"/>
</dbReference>
<dbReference type="Pfam" id="PF13639">
    <property type="entry name" value="zf-RING_2"/>
    <property type="match status" value="1"/>
</dbReference>
<evidence type="ECO:0000256" key="5">
    <source>
        <dbReference type="ARBA" id="ARBA00022679"/>
    </source>
</evidence>
<keyword evidence="9" id="KW-0833">Ubl conjugation pathway</keyword>
<evidence type="ECO:0000256" key="10">
    <source>
        <dbReference type="ARBA" id="ARBA00022833"/>
    </source>
</evidence>
<dbReference type="Proteomes" id="UP001085076">
    <property type="component" value="Miscellaneous, Linkage group lg04"/>
</dbReference>
<dbReference type="SUPFAM" id="SSF57850">
    <property type="entry name" value="RING/U-box"/>
    <property type="match status" value="1"/>
</dbReference>
<comment type="subcellular location">
    <subcellularLocation>
        <location evidence="2">Membrane</location>
        <topology evidence="2">Single-pass membrane protein</topology>
    </subcellularLocation>
</comment>
<dbReference type="AlphaFoldDB" id="A0A9D5CPR7"/>
<dbReference type="GO" id="GO:0016567">
    <property type="term" value="P:protein ubiquitination"/>
    <property type="evidence" value="ECO:0007669"/>
    <property type="project" value="TreeGrafter"/>
</dbReference>
<dbReference type="InterPro" id="IPR001841">
    <property type="entry name" value="Znf_RING"/>
</dbReference>
<sequence>MPVVSHAPIRYIPVVYNPSVYQHGSSSSTPAPKFLIYCFIAFFALVSVFILWCTGCFSSHRNQCRRTTTTTATTSTTTTNNNVRKFDVKSFGELPVFVYSEKEMEKLECVVCLAEFKDGEKGRILTQCNHRFHMSCIDKWLKSHSTCPLCRANPASISSELPV</sequence>
<feature type="transmembrane region" description="Helical" evidence="14">
    <location>
        <begin position="34"/>
        <end position="57"/>
    </location>
</feature>
<accession>A0A9D5CPR7</accession>
<dbReference type="FunFam" id="3.30.40.10:FF:000187">
    <property type="entry name" value="E3 ubiquitin-protein ligase ATL6"/>
    <property type="match status" value="1"/>
</dbReference>
<evidence type="ECO:0000256" key="8">
    <source>
        <dbReference type="ARBA" id="ARBA00022771"/>
    </source>
</evidence>
<evidence type="ECO:0000256" key="3">
    <source>
        <dbReference type="ARBA" id="ARBA00004906"/>
    </source>
</evidence>
<keyword evidence="10" id="KW-0862">Zinc</keyword>
<organism evidence="16 17">
    <name type="scientific">Dioscorea zingiberensis</name>
    <dbReference type="NCBI Taxonomy" id="325984"/>
    <lineage>
        <taxon>Eukaryota</taxon>
        <taxon>Viridiplantae</taxon>
        <taxon>Streptophyta</taxon>
        <taxon>Embryophyta</taxon>
        <taxon>Tracheophyta</taxon>
        <taxon>Spermatophyta</taxon>
        <taxon>Magnoliopsida</taxon>
        <taxon>Liliopsida</taxon>
        <taxon>Dioscoreales</taxon>
        <taxon>Dioscoreaceae</taxon>
        <taxon>Dioscorea</taxon>
    </lineage>
</organism>
<reference evidence="16" key="2">
    <citation type="journal article" date="2022" name="Hortic Res">
        <title>The genome of Dioscorea zingiberensis sheds light on the biosynthesis, origin and evolution of the medicinally important diosgenin saponins.</title>
        <authorList>
            <person name="Li Y."/>
            <person name="Tan C."/>
            <person name="Li Z."/>
            <person name="Guo J."/>
            <person name="Li S."/>
            <person name="Chen X."/>
            <person name="Wang C."/>
            <person name="Dai X."/>
            <person name="Yang H."/>
            <person name="Song W."/>
            <person name="Hou L."/>
            <person name="Xu J."/>
            <person name="Tong Z."/>
            <person name="Xu A."/>
            <person name="Yuan X."/>
            <person name="Wang W."/>
            <person name="Yang Q."/>
            <person name="Chen L."/>
            <person name="Sun Z."/>
            <person name="Wang K."/>
            <person name="Pan B."/>
            <person name="Chen J."/>
            <person name="Bao Y."/>
            <person name="Liu F."/>
            <person name="Qi X."/>
            <person name="Gang D.R."/>
            <person name="Wen J."/>
            <person name="Li J."/>
        </authorList>
    </citation>
    <scope>NUCLEOTIDE SEQUENCE</scope>
    <source>
        <strain evidence="16">Dzin_1.0</strain>
    </source>
</reference>
<evidence type="ECO:0000256" key="7">
    <source>
        <dbReference type="ARBA" id="ARBA00022723"/>
    </source>
</evidence>
<evidence type="ECO:0000256" key="14">
    <source>
        <dbReference type="SAM" id="Phobius"/>
    </source>
</evidence>
<dbReference type="PANTHER" id="PTHR45676:SF29">
    <property type="entry name" value="OS05G0360400 PROTEIN"/>
    <property type="match status" value="1"/>
</dbReference>
<dbReference type="Gene3D" id="3.30.40.10">
    <property type="entry name" value="Zinc/RING finger domain, C3HC4 (zinc finger)"/>
    <property type="match status" value="1"/>
</dbReference>
<evidence type="ECO:0000313" key="17">
    <source>
        <dbReference type="Proteomes" id="UP001085076"/>
    </source>
</evidence>
<dbReference type="PANTHER" id="PTHR45676">
    <property type="entry name" value="RING-H2 FINGER PROTEIN ATL51-RELATED"/>
    <property type="match status" value="1"/>
</dbReference>
<gene>
    <name evidence="16" type="ORF">J5N97_018263</name>
</gene>
<dbReference type="GO" id="GO:0016020">
    <property type="term" value="C:membrane"/>
    <property type="evidence" value="ECO:0007669"/>
    <property type="project" value="UniProtKB-SubCell"/>
</dbReference>
<name>A0A9D5CPR7_9LILI</name>
<feature type="domain" description="RING-type" evidence="15">
    <location>
        <begin position="109"/>
        <end position="151"/>
    </location>
</feature>
<evidence type="ECO:0000256" key="1">
    <source>
        <dbReference type="ARBA" id="ARBA00000900"/>
    </source>
</evidence>
<evidence type="ECO:0000256" key="9">
    <source>
        <dbReference type="ARBA" id="ARBA00022786"/>
    </source>
</evidence>
<dbReference type="PROSITE" id="PS50089">
    <property type="entry name" value="ZF_RING_2"/>
    <property type="match status" value="1"/>
</dbReference>
<evidence type="ECO:0000256" key="6">
    <source>
        <dbReference type="ARBA" id="ARBA00022692"/>
    </source>
</evidence>
<evidence type="ECO:0000256" key="2">
    <source>
        <dbReference type="ARBA" id="ARBA00004167"/>
    </source>
</evidence>
<dbReference type="SMART" id="SM00184">
    <property type="entry name" value="RING"/>
    <property type="match status" value="1"/>
</dbReference>
<keyword evidence="8 13" id="KW-0863">Zinc-finger</keyword>
<keyword evidence="6 14" id="KW-0812">Transmembrane</keyword>
<comment type="caution">
    <text evidence="16">The sequence shown here is derived from an EMBL/GenBank/DDBJ whole genome shotgun (WGS) entry which is preliminary data.</text>
</comment>
<evidence type="ECO:0000256" key="4">
    <source>
        <dbReference type="ARBA" id="ARBA00012483"/>
    </source>
</evidence>
<dbReference type="GO" id="GO:0061630">
    <property type="term" value="F:ubiquitin protein ligase activity"/>
    <property type="evidence" value="ECO:0007669"/>
    <property type="project" value="UniProtKB-EC"/>
</dbReference>
<keyword evidence="11 14" id="KW-1133">Transmembrane helix</keyword>
<protein>
    <recommendedName>
        <fullName evidence="4">RING-type E3 ubiquitin transferase</fullName>
        <ecNumber evidence="4">2.3.2.27</ecNumber>
    </recommendedName>
</protein>
<evidence type="ECO:0000313" key="16">
    <source>
        <dbReference type="EMBL" id="KAJ0976298.1"/>
    </source>
</evidence>